<keyword evidence="2 4" id="KW-0863">Zinc-finger</keyword>
<dbReference type="GO" id="GO:0003677">
    <property type="term" value="F:DNA binding"/>
    <property type="evidence" value="ECO:0007669"/>
    <property type="project" value="InterPro"/>
</dbReference>
<dbReference type="Gene3D" id="4.10.1110.10">
    <property type="entry name" value="AN1-like Zinc finger"/>
    <property type="match status" value="1"/>
</dbReference>
<dbReference type="PANTHER" id="PTHR10634">
    <property type="entry name" value="AN1-TYPE ZINC FINGER PROTEIN"/>
    <property type="match status" value="1"/>
</dbReference>
<dbReference type="SUPFAM" id="SSF118310">
    <property type="entry name" value="AN1-like Zinc finger"/>
    <property type="match status" value="1"/>
</dbReference>
<dbReference type="RefSeq" id="XP_012768717.1">
    <property type="nucleotide sequence ID" value="XM_012913263.1"/>
</dbReference>
<gene>
    <name evidence="8" type="ORF">BBBOND_0304350</name>
</gene>
<feature type="domain" description="A20-type" evidence="6">
    <location>
        <begin position="18"/>
        <end position="52"/>
    </location>
</feature>
<evidence type="ECO:0000313" key="9">
    <source>
        <dbReference type="Proteomes" id="UP000033188"/>
    </source>
</evidence>
<keyword evidence="9" id="KW-1185">Reference proteome</keyword>
<dbReference type="GO" id="GO:0008270">
    <property type="term" value="F:zinc ion binding"/>
    <property type="evidence" value="ECO:0007669"/>
    <property type="project" value="UniProtKB-KW"/>
</dbReference>
<evidence type="ECO:0000256" key="3">
    <source>
        <dbReference type="ARBA" id="ARBA00022833"/>
    </source>
</evidence>
<evidence type="ECO:0000256" key="2">
    <source>
        <dbReference type="ARBA" id="ARBA00022771"/>
    </source>
</evidence>
<dbReference type="PROSITE" id="PS51036">
    <property type="entry name" value="ZF_A20"/>
    <property type="match status" value="1"/>
</dbReference>
<feature type="region of interest" description="Disordered" evidence="5">
    <location>
        <begin position="70"/>
        <end position="97"/>
    </location>
</feature>
<name>A0A061D740_BABBI</name>
<dbReference type="VEuPathDB" id="PiroplasmaDB:BBBOND_0304350"/>
<dbReference type="OMA" id="VLCENNC"/>
<evidence type="ECO:0000256" key="5">
    <source>
        <dbReference type="SAM" id="MobiDB-lite"/>
    </source>
</evidence>
<dbReference type="InterPro" id="IPR050652">
    <property type="entry name" value="AN1_A20_ZnFinger"/>
</dbReference>
<reference evidence="9" key="1">
    <citation type="journal article" date="2014" name="Nucleic Acids Res.">
        <title>The evolutionary dynamics of variant antigen genes in Babesia reveal a history of genomic innovation underlying host-parasite interaction.</title>
        <authorList>
            <person name="Jackson A.P."/>
            <person name="Otto T.D."/>
            <person name="Darby A."/>
            <person name="Ramaprasad A."/>
            <person name="Xia D."/>
            <person name="Echaide I.E."/>
            <person name="Farber M."/>
            <person name="Gahlot S."/>
            <person name="Gamble J."/>
            <person name="Gupta D."/>
            <person name="Gupta Y."/>
            <person name="Jackson L."/>
            <person name="Malandrin L."/>
            <person name="Malas T.B."/>
            <person name="Moussa E."/>
            <person name="Nair M."/>
            <person name="Reid A.J."/>
            <person name="Sanders M."/>
            <person name="Sharma J."/>
            <person name="Tracey A."/>
            <person name="Quail M.A."/>
            <person name="Weir W."/>
            <person name="Wastling J.M."/>
            <person name="Hall N."/>
            <person name="Willadsen P."/>
            <person name="Lingelbach K."/>
            <person name="Shiels B."/>
            <person name="Tait A."/>
            <person name="Berriman M."/>
            <person name="Allred D.R."/>
            <person name="Pain A."/>
        </authorList>
    </citation>
    <scope>NUCLEOTIDE SEQUENCE [LARGE SCALE GENOMIC DNA]</scope>
    <source>
        <strain evidence="9">Bond</strain>
    </source>
</reference>
<dbReference type="InterPro" id="IPR000058">
    <property type="entry name" value="Znf_AN1"/>
</dbReference>
<keyword evidence="3" id="KW-0862">Zinc</keyword>
<protein>
    <submittedName>
        <fullName evidence="8">Zinc finger A20 and AN1 domain-containing stress-associated protein 9</fullName>
    </submittedName>
</protein>
<dbReference type="InterPro" id="IPR035896">
    <property type="entry name" value="AN1-like_Znf"/>
</dbReference>
<dbReference type="Proteomes" id="UP000033188">
    <property type="component" value="Chromosome 3"/>
</dbReference>
<dbReference type="SUPFAM" id="SSF57716">
    <property type="entry name" value="Glucocorticoid receptor-like (DNA-binding domain)"/>
    <property type="match status" value="1"/>
</dbReference>
<feature type="region of interest" description="Disordered" evidence="5">
    <location>
        <begin position="1"/>
        <end position="20"/>
    </location>
</feature>
<dbReference type="AlphaFoldDB" id="A0A061D740"/>
<dbReference type="SMART" id="SM00259">
    <property type="entry name" value="ZnF_A20"/>
    <property type="match status" value="1"/>
</dbReference>
<evidence type="ECO:0000259" key="7">
    <source>
        <dbReference type="PROSITE" id="PS51039"/>
    </source>
</evidence>
<evidence type="ECO:0000256" key="1">
    <source>
        <dbReference type="ARBA" id="ARBA00022723"/>
    </source>
</evidence>
<dbReference type="Pfam" id="PF01754">
    <property type="entry name" value="zf-A20"/>
    <property type="match status" value="1"/>
</dbReference>
<keyword evidence="1" id="KW-0479">Metal-binding</keyword>
<dbReference type="EMBL" id="LK391709">
    <property type="protein sequence ID" value="CDR96531.1"/>
    <property type="molecule type" value="Genomic_DNA"/>
</dbReference>
<dbReference type="InterPro" id="IPR002653">
    <property type="entry name" value="Znf_A20"/>
</dbReference>
<evidence type="ECO:0000259" key="6">
    <source>
        <dbReference type="PROSITE" id="PS51036"/>
    </source>
</evidence>
<dbReference type="SMART" id="SM00154">
    <property type="entry name" value="ZnF_AN1"/>
    <property type="match status" value="1"/>
</dbReference>
<dbReference type="PROSITE" id="PS51039">
    <property type="entry name" value="ZF_AN1"/>
    <property type="match status" value="1"/>
</dbReference>
<dbReference type="Gene3D" id="1.20.5.4770">
    <property type="match status" value="1"/>
</dbReference>
<feature type="compositionally biased region" description="Basic and acidic residues" evidence="5">
    <location>
        <begin position="1"/>
        <end position="10"/>
    </location>
</feature>
<accession>A0A061D740</accession>
<organism evidence="8 9">
    <name type="scientific">Babesia bigemina</name>
    <dbReference type="NCBI Taxonomy" id="5866"/>
    <lineage>
        <taxon>Eukaryota</taxon>
        <taxon>Sar</taxon>
        <taxon>Alveolata</taxon>
        <taxon>Apicomplexa</taxon>
        <taxon>Aconoidasida</taxon>
        <taxon>Piroplasmida</taxon>
        <taxon>Babesiidae</taxon>
        <taxon>Babesia</taxon>
    </lineage>
</organism>
<dbReference type="GeneID" id="24565072"/>
<dbReference type="STRING" id="5866.A0A061D740"/>
<sequence length="163" mass="18346">MNSEHNEQAMERPVTSPQAEPTLCKNNCGFYGNAANDNLCSKCFKDQEKVQSTPDDYFEKDISFMDASTAVEPATESVPSEVDAKPAEDSSPVASEAPVVPDRCHKCDRLVGVLGFKCRCENYFCAHHRQANLHDCTFDYKGMFRSLLETKNKKVVRDKLERI</sequence>
<dbReference type="OrthoDB" id="428577at2759"/>
<evidence type="ECO:0000256" key="4">
    <source>
        <dbReference type="PROSITE-ProRule" id="PRU00449"/>
    </source>
</evidence>
<evidence type="ECO:0000313" key="8">
    <source>
        <dbReference type="EMBL" id="CDR96531.1"/>
    </source>
</evidence>
<feature type="domain" description="AN1-type" evidence="7">
    <location>
        <begin position="98"/>
        <end position="144"/>
    </location>
</feature>
<dbReference type="Pfam" id="PF01428">
    <property type="entry name" value="zf-AN1"/>
    <property type="match status" value="1"/>
</dbReference>
<dbReference type="KEGG" id="bbig:BBBOND_0304350"/>
<proteinExistence type="predicted"/>